<organism evidence="1 2">
    <name type="scientific">Caerostris darwini</name>
    <dbReference type="NCBI Taxonomy" id="1538125"/>
    <lineage>
        <taxon>Eukaryota</taxon>
        <taxon>Metazoa</taxon>
        <taxon>Ecdysozoa</taxon>
        <taxon>Arthropoda</taxon>
        <taxon>Chelicerata</taxon>
        <taxon>Arachnida</taxon>
        <taxon>Araneae</taxon>
        <taxon>Araneomorphae</taxon>
        <taxon>Entelegynae</taxon>
        <taxon>Araneoidea</taxon>
        <taxon>Araneidae</taxon>
        <taxon>Caerostris</taxon>
    </lineage>
</organism>
<gene>
    <name evidence="1" type="ORF">CDAR_46731</name>
</gene>
<evidence type="ECO:0008006" key="3">
    <source>
        <dbReference type="Google" id="ProtNLM"/>
    </source>
</evidence>
<reference evidence="1 2" key="1">
    <citation type="submission" date="2021-06" db="EMBL/GenBank/DDBJ databases">
        <title>Caerostris darwini draft genome.</title>
        <authorList>
            <person name="Kono N."/>
            <person name="Arakawa K."/>
        </authorList>
    </citation>
    <scope>NUCLEOTIDE SEQUENCE [LARGE SCALE GENOMIC DNA]</scope>
</reference>
<dbReference type="Proteomes" id="UP001054837">
    <property type="component" value="Unassembled WGS sequence"/>
</dbReference>
<dbReference type="AlphaFoldDB" id="A0AAV4V6D6"/>
<protein>
    <recommendedName>
        <fullName evidence="3">Maturase K</fullName>
    </recommendedName>
</protein>
<accession>A0AAV4V6D6</accession>
<evidence type="ECO:0000313" key="1">
    <source>
        <dbReference type="EMBL" id="GIY65510.1"/>
    </source>
</evidence>
<keyword evidence="2" id="KW-1185">Reference proteome</keyword>
<dbReference type="EMBL" id="BPLQ01012442">
    <property type="protein sequence ID" value="GIY65510.1"/>
    <property type="molecule type" value="Genomic_DNA"/>
</dbReference>
<proteinExistence type="predicted"/>
<sequence length="125" mass="14455">MDHTDKSKFRNRFEKVKWQQIESIFDGVASSSRLKSPHVSLHYLLIEHIPCLLEGAFFFLDRMLPRVCTLHNPIDSHTNTRRLLRHVILFFFLYFDKNASIAGEGLFPHASDVCIIKNKGLDGAQ</sequence>
<comment type="caution">
    <text evidence="1">The sequence shown here is derived from an EMBL/GenBank/DDBJ whole genome shotgun (WGS) entry which is preliminary data.</text>
</comment>
<evidence type="ECO:0000313" key="2">
    <source>
        <dbReference type="Proteomes" id="UP001054837"/>
    </source>
</evidence>
<name>A0AAV4V6D6_9ARAC</name>